<protein>
    <submittedName>
        <fullName evidence="2">Uncharacterized protein</fullName>
    </submittedName>
</protein>
<reference evidence="2" key="1">
    <citation type="submission" date="2020-03" db="EMBL/GenBank/DDBJ databases">
        <title>Hybrid Assembly of Korean Phytophthora infestans isolates.</title>
        <authorList>
            <person name="Prokchorchik M."/>
            <person name="Lee Y."/>
            <person name="Seo J."/>
            <person name="Cho J.-H."/>
            <person name="Park Y.-E."/>
            <person name="Jang D.-C."/>
            <person name="Im J.-S."/>
            <person name="Choi J.-G."/>
            <person name="Park H.-J."/>
            <person name="Lee G.-B."/>
            <person name="Lee Y.-G."/>
            <person name="Hong S.-Y."/>
            <person name="Cho K."/>
            <person name="Sohn K.H."/>
        </authorList>
    </citation>
    <scope>NUCLEOTIDE SEQUENCE</scope>
    <source>
        <strain evidence="2">KR_2_A2</strain>
    </source>
</reference>
<feature type="region of interest" description="Disordered" evidence="1">
    <location>
        <begin position="1"/>
        <end position="23"/>
    </location>
</feature>
<accession>A0A8S9VE53</accession>
<comment type="caution">
    <text evidence="2">The sequence shown here is derived from an EMBL/GenBank/DDBJ whole genome shotgun (WGS) entry which is preliminary data.</text>
</comment>
<proteinExistence type="predicted"/>
<organism evidence="2 3">
    <name type="scientific">Phytophthora infestans</name>
    <name type="common">Potato late blight agent</name>
    <name type="synonym">Botrytis infestans</name>
    <dbReference type="NCBI Taxonomy" id="4787"/>
    <lineage>
        <taxon>Eukaryota</taxon>
        <taxon>Sar</taxon>
        <taxon>Stramenopiles</taxon>
        <taxon>Oomycota</taxon>
        <taxon>Peronosporomycetes</taxon>
        <taxon>Peronosporales</taxon>
        <taxon>Peronosporaceae</taxon>
        <taxon>Phytophthora</taxon>
    </lineage>
</organism>
<dbReference type="EMBL" id="JAACNO010000148">
    <property type="protein sequence ID" value="KAF4149632.1"/>
    <property type="molecule type" value="Genomic_DNA"/>
</dbReference>
<evidence type="ECO:0000313" key="3">
    <source>
        <dbReference type="Proteomes" id="UP000704712"/>
    </source>
</evidence>
<dbReference type="Proteomes" id="UP000704712">
    <property type="component" value="Unassembled WGS sequence"/>
</dbReference>
<name>A0A8S9VE53_PHYIN</name>
<dbReference type="AlphaFoldDB" id="A0A8S9VE53"/>
<evidence type="ECO:0000313" key="2">
    <source>
        <dbReference type="EMBL" id="KAF4149632.1"/>
    </source>
</evidence>
<gene>
    <name evidence="2" type="ORF">GN958_ATG01216</name>
</gene>
<sequence>MLSHVGAPEVDVPPAPAAEKTPSTFPEDLMYFIEDDDGVDQATSRDVQEARAEEELKRWLAEPVVMNRH</sequence>
<evidence type="ECO:0000256" key="1">
    <source>
        <dbReference type="SAM" id="MobiDB-lite"/>
    </source>
</evidence>